<evidence type="ECO:0000313" key="1">
    <source>
        <dbReference type="EMBL" id="KYN36691.1"/>
    </source>
</evidence>
<reference evidence="1 2" key="1">
    <citation type="submission" date="2016-03" db="EMBL/GenBank/DDBJ databases">
        <title>Trachymyrmex septentrionalis WGS genome.</title>
        <authorList>
            <person name="Nygaard S."/>
            <person name="Hu H."/>
            <person name="Boomsma J."/>
            <person name="Zhang G."/>
        </authorList>
    </citation>
    <scope>NUCLEOTIDE SEQUENCE [LARGE SCALE GENOMIC DNA]</scope>
    <source>
        <strain evidence="1">Tsep2-gDNA-1</strain>
        <tissue evidence="1">Whole body</tissue>
    </source>
</reference>
<name>A0A195F8I5_9HYME</name>
<dbReference type="Proteomes" id="UP000078541">
    <property type="component" value="Unassembled WGS sequence"/>
</dbReference>
<dbReference type="EMBL" id="KQ981727">
    <property type="protein sequence ID" value="KYN36691.1"/>
    <property type="molecule type" value="Genomic_DNA"/>
</dbReference>
<organism evidence="1 2">
    <name type="scientific">Trachymyrmex septentrionalis</name>
    <dbReference type="NCBI Taxonomy" id="34720"/>
    <lineage>
        <taxon>Eukaryota</taxon>
        <taxon>Metazoa</taxon>
        <taxon>Ecdysozoa</taxon>
        <taxon>Arthropoda</taxon>
        <taxon>Hexapoda</taxon>
        <taxon>Insecta</taxon>
        <taxon>Pterygota</taxon>
        <taxon>Neoptera</taxon>
        <taxon>Endopterygota</taxon>
        <taxon>Hymenoptera</taxon>
        <taxon>Apocrita</taxon>
        <taxon>Aculeata</taxon>
        <taxon>Formicoidea</taxon>
        <taxon>Formicidae</taxon>
        <taxon>Myrmicinae</taxon>
        <taxon>Trachymyrmex</taxon>
    </lineage>
</organism>
<proteinExistence type="predicted"/>
<feature type="non-terminal residue" evidence="1">
    <location>
        <position position="1"/>
    </location>
</feature>
<accession>A0A195F8I5</accession>
<gene>
    <name evidence="1" type="ORF">ALC56_08482</name>
</gene>
<sequence>KNRCQIFQITFEKVDNIVHRDFTTLLVSYYVCFSNDKAEARIDVVGYFTGVYETPKQSCWDITDLIKNKKKEKKNRGKRPGCVHDRDSEFPLGVVANSLTTSLSQGESSSIDKLDRHP</sequence>
<evidence type="ECO:0000313" key="2">
    <source>
        <dbReference type="Proteomes" id="UP000078541"/>
    </source>
</evidence>
<dbReference type="AlphaFoldDB" id="A0A195F8I5"/>
<keyword evidence="2" id="KW-1185">Reference proteome</keyword>
<protein>
    <submittedName>
        <fullName evidence="1">Uncharacterized protein</fullName>
    </submittedName>
</protein>